<keyword evidence="2" id="KW-1185">Reference proteome</keyword>
<name>A0ABW8ZKK1_9BURK</name>
<protein>
    <submittedName>
        <fullName evidence="1">Uncharacterized protein</fullName>
    </submittedName>
</protein>
<dbReference type="RefSeq" id="WP_408326469.1">
    <property type="nucleotide sequence ID" value="NZ_JAQQFH010000002.1"/>
</dbReference>
<gene>
    <name evidence="1" type="ORF">PQR66_08820</name>
</gene>
<proteinExistence type="predicted"/>
<comment type="caution">
    <text evidence="1">The sequence shown here is derived from an EMBL/GenBank/DDBJ whole genome shotgun (WGS) entry which is preliminary data.</text>
</comment>
<organism evidence="1 2">
    <name type="scientific">Paraburkholderia agricolaris</name>
    <dbReference type="NCBI Taxonomy" id="2152888"/>
    <lineage>
        <taxon>Bacteria</taxon>
        <taxon>Pseudomonadati</taxon>
        <taxon>Pseudomonadota</taxon>
        <taxon>Betaproteobacteria</taxon>
        <taxon>Burkholderiales</taxon>
        <taxon>Burkholderiaceae</taxon>
        <taxon>Paraburkholderia</taxon>
    </lineage>
</organism>
<reference evidence="1 2" key="1">
    <citation type="journal article" date="2024" name="Chem. Sci.">
        <title>Discovery of megapolipeptins by genome mining of a Burkholderiales bacteria collection.</title>
        <authorList>
            <person name="Paulo B.S."/>
            <person name="Recchia M.J.J."/>
            <person name="Lee S."/>
            <person name="Fergusson C.H."/>
            <person name="Romanowski S.B."/>
            <person name="Hernandez A."/>
            <person name="Krull N."/>
            <person name="Liu D.Y."/>
            <person name="Cavanagh H."/>
            <person name="Bos A."/>
            <person name="Gray C.A."/>
            <person name="Murphy B.T."/>
            <person name="Linington R.G."/>
            <person name="Eustaquio A.S."/>
        </authorList>
    </citation>
    <scope>NUCLEOTIDE SEQUENCE [LARGE SCALE GENOMIC DNA]</scope>
    <source>
        <strain evidence="1 2">RL16-012-BIC-B</strain>
    </source>
</reference>
<dbReference type="Proteomes" id="UP001629249">
    <property type="component" value="Unassembled WGS sequence"/>
</dbReference>
<dbReference type="EMBL" id="JAQQFN010000005">
    <property type="protein sequence ID" value="MFL9883125.1"/>
    <property type="molecule type" value="Genomic_DNA"/>
</dbReference>
<evidence type="ECO:0000313" key="2">
    <source>
        <dbReference type="Proteomes" id="UP001629249"/>
    </source>
</evidence>
<accession>A0ABW8ZKK1</accession>
<evidence type="ECO:0000313" key="1">
    <source>
        <dbReference type="EMBL" id="MFL9883125.1"/>
    </source>
</evidence>
<sequence>MPVGFQCFDETGNIILDATYRVLRIIDSRVMDGSNGSLQDDRLKQGGFVSFQPENTCGDGYLSGGVITPRFSVDASTGTLTWSYAAKRSTQYDIYQAGTLFYGAS</sequence>